<organism evidence="1 2">
    <name type="scientific">Macrococcoides canis</name>
    <dbReference type="NCBI Taxonomy" id="1855823"/>
    <lineage>
        <taxon>Bacteria</taxon>
        <taxon>Bacillati</taxon>
        <taxon>Bacillota</taxon>
        <taxon>Bacilli</taxon>
        <taxon>Bacillales</taxon>
        <taxon>Staphylococcaceae</taxon>
        <taxon>Macrococcoides</taxon>
    </lineage>
</organism>
<reference evidence="1" key="1">
    <citation type="journal article" date="2020" name="Antimicrob. Agents Chemother.">
        <title>The novel macrolide resistance genes mef(D), msr(F) and msr(H) are present on resistance islands in Macrococcus canis, Macrococcus caseolyticus and Staphylococcus aureus.</title>
        <authorList>
            <person name="Schwendener S."/>
            <person name="Dona V."/>
            <person name="Perreten V."/>
        </authorList>
    </citation>
    <scope>NUCLEOTIDE SEQUENCE</scope>
    <source>
        <strain evidence="1">Epi0076A</strain>
    </source>
</reference>
<dbReference type="AlphaFoldDB" id="A0AAE7BZ75"/>
<dbReference type="Proteomes" id="UP000501122">
    <property type="component" value="Chromosome"/>
</dbReference>
<evidence type="ECO:0000313" key="1">
    <source>
        <dbReference type="EMBL" id="QIH77561.1"/>
    </source>
</evidence>
<gene>
    <name evidence="1" type="ORF">GTN30_02680</name>
</gene>
<dbReference type="EMBL" id="CP047363">
    <property type="protein sequence ID" value="QIH77561.1"/>
    <property type="molecule type" value="Genomic_DNA"/>
</dbReference>
<evidence type="ECO:0000313" key="2">
    <source>
        <dbReference type="Proteomes" id="UP000501122"/>
    </source>
</evidence>
<accession>A0AAE7BZ75</accession>
<name>A0AAE7BZ75_9STAP</name>
<sequence>MIPTYDKAKEQHDLLDFETAHNIYSKMITGINLSDSEFKEYWDDFITGCIEYSNFRSLWLTLSREEKNNSDFDKRRTDIHNGLITKLNVVKRYLDNEGKNTNWFDEITQERKRIGDFANYIAYIYAVNSRD</sequence>
<proteinExistence type="predicted"/>
<protein>
    <submittedName>
        <fullName evidence="1">Uncharacterized protein</fullName>
    </submittedName>
</protein>
<dbReference type="RefSeq" id="WP_164953052.1">
    <property type="nucleotide sequence ID" value="NZ_CP047363.1"/>
</dbReference>
<dbReference type="Gene3D" id="1.10.287.800">
    <property type="entry name" value="protein ne1242"/>
    <property type="match status" value="1"/>
</dbReference>